<organism evidence="1 2">
    <name type="scientific">Pistacia integerrima</name>
    <dbReference type="NCBI Taxonomy" id="434235"/>
    <lineage>
        <taxon>Eukaryota</taxon>
        <taxon>Viridiplantae</taxon>
        <taxon>Streptophyta</taxon>
        <taxon>Embryophyta</taxon>
        <taxon>Tracheophyta</taxon>
        <taxon>Spermatophyta</taxon>
        <taxon>Magnoliopsida</taxon>
        <taxon>eudicotyledons</taxon>
        <taxon>Gunneridae</taxon>
        <taxon>Pentapetalae</taxon>
        <taxon>rosids</taxon>
        <taxon>malvids</taxon>
        <taxon>Sapindales</taxon>
        <taxon>Anacardiaceae</taxon>
        <taxon>Pistacia</taxon>
    </lineage>
</organism>
<accession>A0ACC0X669</accession>
<proteinExistence type="predicted"/>
<dbReference type="Proteomes" id="UP001163603">
    <property type="component" value="Chromosome 14"/>
</dbReference>
<protein>
    <submittedName>
        <fullName evidence="1">Uncharacterized protein</fullName>
    </submittedName>
</protein>
<keyword evidence="2" id="KW-1185">Reference proteome</keyword>
<evidence type="ECO:0000313" key="1">
    <source>
        <dbReference type="EMBL" id="KAJ0010209.1"/>
    </source>
</evidence>
<sequence length="171" mass="18900">MVRKSKGRQKVEMVKMPNESNLQVTFSKRRSGLFKKASELCTLCGAEVALVVFSPGKKVLGELEAEKKRGEELIQMRKASQAQCWWENPIEELSLPQLEQLKAALEELKKNVAKQAEKIMIQNSGPPQFLGASSSSGGGINLPFDLQSAGFNPNMMPPHGYNNPGFGRGFY</sequence>
<dbReference type="EMBL" id="CM047749">
    <property type="protein sequence ID" value="KAJ0010209.1"/>
    <property type="molecule type" value="Genomic_DNA"/>
</dbReference>
<gene>
    <name evidence="1" type="ORF">Pint_33607</name>
</gene>
<name>A0ACC0X669_9ROSI</name>
<reference evidence="2" key="1">
    <citation type="journal article" date="2023" name="G3 (Bethesda)">
        <title>Genome assembly and association tests identify interacting loci associated with vigor, precocity, and sex in interspecific pistachio rootstocks.</title>
        <authorList>
            <person name="Palmer W."/>
            <person name="Jacygrad E."/>
            <person name="Sagayaradj S."/>
            <person name="Cavanaugh K."/>
            <person name="Han R."/>
            <person name="Bertier L."/>
            <person name="Beede B."/>
            <person name="Kafkas S."/>
            <person name="Golino D."/>
            <person name="Preece J."/>
            <person name="Michelmore R."/>
        </authorList>
    </citation>
    <scope>NUCLEOTIDE SEQUENCE [LARGE SCALE GENOMIC DNA]</scope>
</reference>
<evidence type="ECO:0000313" key="2">
    <source>
        <dbReference type="Proteomes" id="UP001163603"/>
    </source>
</evidence>
<comment type="caution">
    <text evidence="1">The sequence shown here is derived from an EMBL/GenBank/DDBJ whole genome shotgun (WGS) entry which is preliminary data.</text>
</comment>